<evidence type="ECO:0000256" key="8">
    <source>
        <dbReference type="SAM" id="MobiDB-lite"/>
    </source>
</evidence>
<keyword evidence="6" id="KW-0378">Hydrolase</keyword>
<evidence type="ECO:0000256" key="7">
    <source>
        <dbReference type="ARBA" id="ARBA00023242"/>
    </source>
</evidence>
<evidence type="ECO:0000256" key="3">
    <source>
        <dbReference type="ARBA" id="ARBA00006958"/>
    </source>
</evidence>
<dbReference type="GO" id="GO:0046872">
    <property type="term" value="F:metal ion binding"/>
    <property type="evidence" value="ECO:0007669"/>
    <property type="project" value="UniProtKB-KW"/>
</dbReference>
<feature type="region of interest" description="Disordered" evidence="8">
    <location>
        <begin position="329"/>
        <end position="352"/>
    </location>
</feature>
<dbReference type="EMBL" id="JALNTZ010000004">
    <property type="protein sequence ID" value="KAJ3655855.1"/>
    <property type="molecule type" value="Genomic_DNA"/>
</dbReference>
<dbReference type="PANTHER" id="PTHR22930:SF250">
    <property type="entry name" value="NUCLEASE HARBI1-LIKE PROTEIN"/>
    <property type="match status" value="1"/>
</dbReference>
<evidence type="ECO:0000313" key="11">
    <source>
        <dbReference type="Proteomes" id="UP001168821"/>
    </source>
</evidence>
<keyword evidence="11" id="KW-1185">Reference proteome</keyword>
<dbReference type="GO" id="GO:0004518">
    <property type="term" value="F:nuclease activity"/>
    <property type="evidence" value="ECO:0007669"/>
    <property type="project" value="UniProtKB-KW"/>
</dbReference>
<comment type="caution">
    <text evidence="10">The sequence shown here is derived from an EMBL/GenBank/DDBJ whole genome shotgun (WGS) entry which is preliminary data.</text>
</comment>
<evidence type="ECO:0000256" key="1">
    <source>
        <dbReference type="ARBA" id="ARBA00001968"/>
    </source>
</evidence>
<feature type="domain" description="DDE Tnp4" evidence="9">
    <location>
        <begin position="171"/>
        <end position="320"/>
    </location>
</feature>
<dbReference type="GO" id="GO:0005634">
    <property type="term" value="C:nucleus"/>
    <property type="evidence" value="ECO:0007669"/>
    <property type="project" value="UniProtKB-SubCell"/>
</dbReference>
<comment type="similarity">
    <text evidence="3">Belongs to the HARBI1 family.</text>
</comment>
<evidence type="ECO:0000313" key="10">
    <source>
        <dbReference type="EMBL" id="KAJ3655855.1"/>
    </source>
</evidence>
<accession>A0AA38IH09</accession>
<evidence type="ECO:0000256" key="2">
    <source>
        <dbReference type="ARBA" id="ARBA00004123"/>
    </source>
</evidence>
<name>A0AA38IH09_9CUCU</name>
<dbReference type="Proteomes" id="UP001168821">
    <property type="component" value="Unassembled WGS sequence"/>
</dbReference>
<proteinExistence type="inferred from homology"/>
<dbReference type="InterPro" id="IPR027806">
    <property type="entry name" value="HARBI1_dom"/>
</dbReference>
<evidence type="ECO:0000259" key="9">
    <source>
        <dbReference type="Pfam" id="PF13359"/>
    </source>
</evidence>
<keyword evidence="4" id="KW-0540">Nuclease</keyword>
<comment type="cofactor">
    <cofactor evidence="1">
        <name>a divalent metal cation</name>
        <dbReference type="ChEBI" id="CHEBI:60240"/>
    </cofactor>
</comment>
<evidence type="ECO:0000256" key="4">
    <source>
        <dbReference type="ARBA" id="ARBA00022722"/>
    </source>
</evidence>
<sequence length="371" mass="43207">MDNVLQEIQFIEEVENNFNIYPLARARGVFRPRINTFAEFSEKEFIKRYRLKKHTFRYVLDLIKEDLRLQTYNSNNISPEMQLLIALRFFAKASYQTETGNLPAKGGVLFFTKSVGDLHGVSQASVSRIVLKVARALASRLPQFVNWPENFRELKRNFYNIRAFPGVVGCIDCTHIKIKNPDGRRPLLYCCRKGFYSLNVQVICDSNTRIMDIVTRWRGSVHDSRIFNNSRIKEDFESNLKQGILLGDSGYACTRYMLTPLLQPRTAAELRYNPAHKGTRVVIEHCFGRWKNMFKALRPNLETKLSTAKIIIVATAILYNIRLERDNNFEDDSSESDSDNDDQPIRPNPRNEQGNIFRRLFIQRYFGNNNR</sequence>
<dbReference type="PANTHER" id="PTHR22930">
    <property type="match status" value="1"/>
</dbReference>
<dbReference type="GO" id="GO:0016787">
    <property type="term" value="F:hydrolase activity"/>
    <property type="evidence" value="ECO:0007669"/>
    <property type="project" value="UniProtKB-KW"/>
</dbReference>
<keyword evidence="5" id="KW-0479">Metal-binding</keyword>
<dbReference type="InterPro" id="IPR045249">
    <property type="entry name" value="HARBI1-like"/>
</dbReference>
<evidence type="ECO:0000256" key="6">
    <source>
        <dbReference type="ARBA" id="ARBA00022801"/>
    </source>
</evidence>
<keyword evidence="7" id="KW-0539">Nucleus</keyword>
<gene>
    <name evidence="10" type="ORF">Zmor_014965</name>
</gene>
<protein>
    <recommendedName>
        <fullName evidence="9">DDE Tnp4 domain-containing protein</fullName>
    </recommendedName>
</protein>
<feature type="compositionally biased region" description="Acidic residues" evidence="8">
    <location>
        <begin position="329"/>
        <end position="342"/>
    </location>
</feature>
<reference evidence="10" key="1">
    <citation type="journal article" date="2023" name="G3 (Bethesda)">
        <title>Whole genome assemblies of Zophobas morio and Tenebrio molitor.</title>
        <authorList>
            <person name="Kaur S."/>
            <person name="Stinson S.A."/>
            <person name="diCenzo G.C."/>
        </authorList>
    </citation>
    <scope>NUCLEOTIDE SEQUENCE</scope>
    <source>
        <strain evidence="10">QUZm001</strain>
    </source>
</reference>
<dbReference type="Pfam" id="PF13359">
    <property type="entry name" value="DDE_Tnp_4"/>
    <property type="match status" value="1"/>
</dbReference>
<dbReference type="AlphaFoldDB" id="A0AA38IH09"/>
<organism evidence="10 11">
    <name type="scientific">Zophobas morio</name>
    <dbReference type="NCBI Taxonomy" id="2755281"/>
    <lineage>
        <taxon>Eukaryota</taxon>
        <taxon>Metazoa</taxon>
        <taxon>Ecdysozoa</taxon>
        <taxon>Arthropoda</taxon>
        <taxon>Hexapoda</taxon>
        <taxon>Insecta</taxon>
        <taxon>Pterygota</taxon>
        <taxon>Neoptera</taxon>
        <taxon>Endopterygota</taxon>
        <taxon>Coleoptera</taxon>
        <taxon>Polyphaga</taxon>
        <taxon>Cucujiformia</taxon>
        <taxon>Tenebrionidae</taxon>
        <taxon>Zophobas</taxon>
    </lineage>
</organism>
<comment type="subcellular location">
    <subcellularLocation>
        <location evidence="2">Nucleus</location>
    </subcellularLocation>
</comment>
<evidence type="ECO:0000256" key="5">
    <source>
        <dbReference type="ARBA" id="ARBA00022723"/>
    </source>
</evidence>